<keyword evidence="2" id="KW-0235">DNA replication</keyword>
<dbReference type="AlphaFoldDB" id="A0A3B1D135"/>
<feature type="non-terminal residue" evidence="4">
    <location>
        <position position="176"/>
    </location>
</feature>
<dbReference type="Pfam" id="PF14520">
    <property type="entry name" value="HHH_5"/>
    <property type="match status" value="1"/>
</dbReference>
<dbReference type="Gene3D" id="1.10.150.20">
    <property type="entry name" value="5' to 3' exonuclease, C-terminal subdomain"/>
    <property type="match status" value="1"/>
</dbReference>
<evidence type="ECO:0000256" key="1">
    <source>
        <dbReference type="ARBA" id="ARBA00022634"/>
    </source>
</evidence>
<feature type="domain" description="Helix-hairpin-helix DNA-binding motif class 1" evidence="3">
    <location>
        <begin position="139"/>
        <end position="158"/>
    </location>
</feature>
<dbReference type="PANTHER" id="PTHR11276">
    <property type="entry name" value="DNA POLYMERASE TYPE-X FAMILY MEMBER"/>
    <property type="match status" value="1"/>
</dbReference>
<dbReference type="EMBL" id="UOGI01000323">
    <property type="protein sequence ID" value="VAX34452.1"/>
    <property type="molecule type" value="Genomic_DNA"/>
</dbReference>
<dbReference type="SMART" id="SM00278">
    <property type="entry name" value="HhH1"/>
    <property type="match status" value="3"/>
</dbReference>
<organism evidence="4">
    <name type="scientific">hydrothermal vent metagenome</name>
    <dbReference type="NCBI Taxonomy" id="652676"/>
    <lineage>
        <taxon>unclassified sequences</taxon>
        <taxon>metagenomes</taxon>
        <taxon>ecological metagenomes</taxon>
    </lineage>
</organism>
<dbReference type="InterPro" id="IPR010996">
    <property type="entry name" value="HHH_MUS81"/>
</dbReference>
<dbReference type="PANTHER" id="PTHR11276:SF28">
    <property type="entry name" value="DNA POLYMERASE LAMBDA"/>
    <property type="match status" value="1"/>
</dbReference>
<dbReference type="GO" id="GO:0006281">
    <property type="term" value="P:DNA repair"/>
    <property type="evidence" value="ECO:0007669"/>
    <property type="project" value="InterPro"/>
</dbReference>
<dbReference type="GO" id="GO:0003677">
    <property type="term" value="F:DNA binding"/>
    <property type="evidence" value="ECO:0007669"/>
    <property type="project" value="InterPro"/>
</dbReference>
<dbReference type="SUPFAM" id="SSF47781">
    <property type="entry name" value="RuvA domain 2-like"/>
    <property type="match status" value="1"/>
</dbReference>
<sequence>MPLWFIIYIAYYKKMKNQEIARAFSEIADLLELKGENPFRIRAYRRAAQNIESLSRDISKLSEDELTAIPGIGKDLAGKIREYLSHGSMEALENLRQEVPPGLTGIMSVPGVGPRTARLLFEKLNVRDVDELEALAREGRLQGLPGIRKKTEENILRGIEMLKRGRERQPLGKVLP</sequence>
<evidence type="ECO:0000256" key="2">
    <source>
        <dbReference type="ARBA" id="ARBA00022705"/>
    </source>
</evidence>
<accession>A0A3B1D135</accession>
<feature type="domain" description="Helix-hairpin-helix DNA-binding motif class 1" evidence="3">
    <location>
        <begin position="104"/>
        <end position="123"/>
    </location>
</feature>
<dbReference type="InterPro" id="IPR010994">
    <property type="entry name" value="RuvA_2-like"/>
</dbReference>
<dbReference type="GO" id="GO:0003887">
    <property type="term" value="F:DNA-directed DNA polymerase activity"/>
    <property type="evidence" value="ECO:0007669"/>
    <property type="project" value="InterPro"/>
</dbReference>
<dbReference type="Gene3D" id="1.10.150.110">
    <property type="entry name" value="DNA polymerase beta, N-terminal domain-like"/>
    <property type="match status" value="1"/>
</dbReference>
<evidence type="ECO:0000259" key="3">
    <source>
        <dbReference type="SMART" id="SM00278"/>
    </source>
</evidence>
<dbReference type="InterPro" id="IPR022312">
    <property type="entry name" value="DNA_pol_X"/>
</dbReference>
<name>A0A3B1D135_9ZZZZ</name>
<gene>
    <name evidence="4" type="ORF">MNBD_NITROSPIRAE03-1014</name>
</gene>
<protein>
    <submittedName>
        <fullName evidence="4">DNA polymerase X family</fullName>
    </submittedName>
</protein>
<dbReference type="InterPro" id="IPR027421">
    <property type="entry name" value="DNA_pol_lamdba_lyase_dom_sf"/>
</dbReference>
<reference evidence="4" key="1">
    <citation type="submission" date="2018-06" db="EMBL/GenBank/DDBJ databases">
        <authorList>
            <person name="Zhirakovskaya E."/>
        </authorList>
    </citation>
    <scope>NUCLEOTIDE SEQUENCE</scope>
</reference>
<evidence type="ECO:0000313" key="4">
    <source>
        <dbReference type="EMBL" id="VAX34452.1"/>
    </source>
</evidence>
<dbReference type="SUPFAM" id="SSF47802">
    <property type="entry name" value="DNA polymerase beta, N-terminal domain-like"/>
    <property type="match status" value="1"/>
</dbReference>
<proteinExistence type="predicted"/>
<dbReference type="Pfam" id="PF14716">
    <property type="entry name" value="HHH_8"/>
    <property type="match status" value="1"/>
</dbReference>
<feature type="domain" description="Helix-hairpin-helix DNA-binding motif class 1" evidence="3">
    <location>
        <begin position="64"/>
        <end position="83"/>
    </location>
</feature>
<dbReference type="InterPro" id="IPR003583">
    <property type="entry name" value="Hlx-hairpin-Hlx_DNA-bd_motif"/>
</dbReference>
<keyword evidence="1" id="KW-0237">DNA synthesis</keyword>